<dbReference type="Proteomes" id="UP001571980">
    <property type="component" value="Unassembled WGS sequence"/>
</dbReference>
<sequence length="417" mass="47346">MRDIIVVALVFTILLSSNIVAGYKVVCPKEVDIGKEIVCTIQGEGSIERVELIRINEVPVRYIPIFLKKENKEVLASIIGERDIKLEPPLLVEISPNNLIYSYASSTVFEGYKWAFYNKNFRLTFRINNETASVNIIIKGSVEPYLKEAVVIILVVGLIYGLIVLIGTIKGNNKGDKHLTGRYNRLQYFSSIIGYIWLSFPFSAFLFYLMGTPGREDEDFALSISIVLLLVSIFNLYPNKKELKKRKLAEITGIEWLPASLFLPSLILESTPLFMISLLGFILAYILDKLESINREVAIGGIISTLAWPFILYAMFPGDPPIFLLLVLVAFYYALLLSEVNSRNEIELSFENLTEDLIANIQDSSWSSVLGPPPTAQELIEIFDKIIKEMRLDEENWSSNYNFNTPDGIDSRFRRRI</sequence>
<comment type="caution">
    <text evidence="2">The sequence shown here is derived from an EMBL/GenBank/DDBJ whole genome shotgun (WGS) entry which is preliminary data.</text>
</comment>
<gene>
    <name evidence="2" type="ORF">P8X34_04995</name>
</gene>
<keyword evidence="3" id="KW-1185">Reference proteome</keyword>
<evidence type="ECO:0000256" key="1">
    <source>
        <dbReference type="SAM" id="Phobius"/>
    </source>
</evidence>
<keyword evidence="1" id="KW-1133">Transmembrane helix</keyword>
<feature type="transmembrane region" description="Helical" evidence="1">
    <location>
        <begin position="188"/>
        <end position="208"/>
    </location>
</feature>
<evidence type="ECO:0000313" key="2">
    <source>
        <dbReference type="EMBL" id="MFA4804098.1"/>
    </source>
</evidence>
<feature type="transmembrane region" description="Helical" evidence="1">
    <location>
        <begin position="322"/>
        <end position="340"/>
    </location>
</feature>
<accession>A0ABV4T673</accession>
<name>A0ABV4T673_9EURY</name>
<feature type="transmembrane region" description="Helical" evidence="1">
    <location>
        <begin position="149"/>
        <end position="167"/>
    </location>
</feature>
<organism evidence="2 3">
    <name type="scientific">Pyrococcus kukulkanii</name>
    <dbReference type="NCBI Taxonomy" id="1609559"/>
    <lineage>
        <taxon>Archaea</taxon>
        <taxon>Methanobacteriati</taxon>
        <taxon>Methanobacteriota</taxon>
        <taxon>Thermococci</taxon>
        <taxon>Thermococcales</taxon>
        <taxon>Thermococcaceae</taxon>
        <taxon>Pyrococcus</taxon>
    </lineage>
</organism>
<reference evidence="2 3" key="1">
    <citation type="submission" date="2023-03" db="EMBL/GenBank/DDBJ databases">
        <title>Speciation in Pyrococcus: adaptation to high temperature as a mechanism.</title>
        <authorList>
            <person name="Gu J."/>
        </authorList>
    </citation>
    <scope>NUCLEOTIDE SEQUENCE [LARGE SCALE GENOMIC DNA]</scope>
    <source>
        <strain evidence="2 3">LMOA34</strain>
    </source>
</reference>
<proteinExistence type="predicted"/>
<dbReference type="EMBL" id="JARRIG010000003">
    <property type="protein sequence ID" value="MFA4804098.1"/>
    <property type="molecule type" value="Genomic_DNA"/>
</dbReference>
<feature type="transmembrane region" description="Helical" evidence="1">
    <location>
        <begin position="273"/>
        <end position="290"/>
    </location>
</feature>
<keyword evidence="1" id="KW-0472">Membrane</keyword>
<evidence type="ECO:0000313" key="3">
    <source>
        <dbReference type="Proteomes" id="UP001571980"/>
    </source>
</evidence>
<feature type="transmembrane region" description="Helical" evidence="1">
    <location>
        <begin position="297"/>
        <end position="316"/>
    </location>
</feature>
<keyword evidence="1" id="KW-0812">Transmembrane</keyword>
<feature type="transmembrane region" description="Helical" evidence="1">
    <location>
        <begin position="220"/>
        <end position="237"/>
    </location>
</feature>
<dbReference type="RefSeq" id="WP_372823513.1">
    <property type="nucleotide sequence ID" value="NZ_JARRIF010000002.1"/>
</dbReference>
<protein>
    <submittedName>
        <fullName evidence="2">Uncharacterized protein</fullName>
    </submittedName>
</protein>